<evidence type="ECO:0008006" key="4">
    <source>
        <dbReference type="Google" id="ProtNLM"/>
    </source>
</evidence>
<dbReference type="EMBL" id="CP042910">
    <property type="protein sequence ID" value="QEG18536.1"/>
    <property type="molecule type" value="Genomic_DNA"/>
</dbReference>
<protein>
    <recommendedName>
        <fullName evidence="4">Tetratricopeptide repeat protein</fullName>
    </recommendedName>
</protein>
<evidence type="ECO:0000313" key="2">
    <source>
        <dbReference type="EMBL" id="QEG18536.1"/>
    </source>
</evidence>
<dbReference type="InterPro" id="IPR011990">
    <property type="entry name" value="TPR-like_helical_dom_sf"/>
</dbReference>
<reference evidence="2 3" key="1">
    <citation type="submission" date="2019-08" db="EMBL/GenBank/DDBJ databases">
        <title>Deep-cultivation of Planctomycetes and their phenomic and genomic characterization uncovers novel biology.</title>
        <authorList>
            <person name="Wiegand S."/>
            <person name="Jogler M."/>
            <person name="Boedeker C."/>
            <person name="Pinto D."/>
            <person name="Vollmers J."/>
            <person name="Rivas-Marin E."/>
            <person name="Kohn T."/>
            <person name="Peeters S.H."/>
            <person name="Heuer A."/>
            <person name="Rast P."/>
            <person name="Oberbeckmann S."/>
            <person name="Bunk B."/>
            <person name="Jeske O."/>
            <person name="Meyerdierks A."/>
            <person name="Storesund J.E."/>
            <person name="Kallscheuer N."/>
            <person name="Luecker S."/>
            <person name="Lage O.M."/>
            <person name="Pohl T."/>
            <person name="Merkel B.J."/>
            <person name="Hornburger P."/>
            <person name="Mueller R.-W."/>
            <person name="Bruemmer F."/>
            <person name="Labrenz M."/>
            <person name="Spormann A.M."/>
            <person name="Op den Camp H."/>
            <person name="Overmann J."/>
            <person name="Amann R."/>
            <person name="Jetten M.S.M."/>
            <person name="Mascher T."/>
            <person name="Medema M.H."/>
            <person name="Devos D.P."/>
            <person name="Kaster A.-K."/>
            <person name="Ovreas L."/>
            <person name="Rohde M."/>
            <person name="Galperin M.Y."/>
            <person name="Jogler C."/>
        </authorList>
    </citation>
    <scope>NUCLEOTIDE SEQUENCE [LARGE SCALE GENOMIC DNA]</scope>
    <source>
        <strain evidence="2 3">DSM 8797</strain>
    </source>
</reference>
<keyword evidence="1" id="KW-1133">Transmembrane helix</keyword>
<name>A0ABX5YS15_9PLAN</name>
<dbReference type="RefSeq" id="WP_002643857.1">
    <property type="nucleotide sequence ID" value="NZ_CP042910.1"/>
</dbReference>
<feature type="transmembrane region" description="Helical" evidence="1">
    <location>
        <begin position="91"/>
        <end position="108"/>
    </location>
</feature>
<keyword evidence="1" id="KW-0812">Transmembrane</keyword>
<accession>A0ABX5YS15</accession>
<dbReference type="SUPFAM" id="SSF48452">
    <property type="entry name" value="TPR-like"/>
    <property type="match status" value="1"/>
</dbReference>
<sequence length="373" mass="43116">MPVFLISGTNENGKRETRRVEADNSQDAVREFEEQGLTDIVLHSDDAYAVTTDLFGPQPQVDENLTAADMVKLQYLTNFQLFLFYLRKSYWQLRWVIPVLLGIAVYRWDQVSGPDESDYIMLGFLLLPIPICFWNAYYSLGRKYDRLMHAFSWGNWEEVLDQVHRLRGKIPDFELAARAAVALAALNRFDEALDLMEPYEESEDVPHWMYLGRLSELYEVTGDYDNVIECMRLAYEEAPDNPTVIIDYAYALTKTNRDSPLATELIAEAEEMHLNDLVALLLKYFKGVLELNFRNYRAAEALFRQCETQLVPLAASQALLQQIVDLNRAYLAVTLAELEENEEAEQLYQLSLPRLQALDCDLIMDRYADAMRK</sequence>
<dbReference type="GeneID" id="98648897"/>
<keyword evidence="1" id="KW-0472">Membrane</keyword>
<dbReference type="Proteomes" id="UP000322887">
    <property type="component" value="Chromosome"/>
</dbReference>
<keyword evidence="3" id="KW-1185">Reference proteome</keyword>
<evidence type="ECO:0000256" key="1">
    <source>
        <dbReference type="SAM" id="Phobius"/>
    </source>
</evidence>
<dbReference type="Gene3D" id="1.25.40.10">
    <property type="entry name" value="Tetratricopeptide repeat domain"/>
    <property type="match status" value="1"/>
</dbReference>
<feature type="transmembrane region" description="Helical" evidence="1">
    <location>
        <begin position="120"/>
        <end position="138"/>
    </location>
</feature>
<organism evidence="2 3">
    <name type="scientific">Gimesia maris</name>
    <dbReference type="NCBI Taxonomy" id="122"/>
    <lineage>
        <taxon>Bacteria</taxon>
        <taxon>Pseudomonadati</taxon>
        <taxon>Planctomycetota</taxon>
        <taxon>Planctomycetia</taxon>
        <taxon>Planctomycetales</taxon>
        <taxon>Planctomycetaceae</taxon>
        <taxon>Gimesia</taxon>
    </lineage>
</organism>
<gene>
    <name evidence="2" type="ORF">GmarT_44260</name>
</gene>
<proteinExistence type="predicted"/>
<evidence type="ECO:0000313" key="3">
    <source>
        <dbReference type="Proteomes" id="UP000322887"/>
    </source>
</evidence>